<protein>
    <recommendedName>
        <fullName evidence="5">Secreted protein</fullName>
    </recommendedName>
</protein>
<sequence length="267" mass="27146">MLMKAFLFAVALAAPVLAYEEVTCKKNATQNIVTSITPQTGFCTMLTGYGVYPVAPNEGCASVYCYGPKSNLGPAMPAGYILSANYLVSTNFTQVTGCIDSSKWGQNPTDDGGQMDSHGWPYSCVGFKKFVSLIEPATNTYCLRCCNADNNIDCNTSISTKGCWNVIPGTYAMADGSVCKPPTGSVNSTTTNGVPIISGTPAAPAPTGSAPITNPPVAGSNGGTKSGSTGSNTGSNTVKTSAAGRASSSFEFLGAAAAVAVAVAASF</sequence>
<dbReference type="OrthoDB" id="3044029at2759"/>
<gene>
    <name evidence="3" type="ORF">BGZ99_007837</name>
</gene>
<keyword evidence="4" id="KW-1185">Reference proteome</keyword>
<dbReference type="AlphaFoldDB" id="A0A9P6RAM1"/>
<accession>A0A9P6RAM1</accession>
<keyword evidence="2" id="KW-0732">Signal</keyword>
<feature type="compositionally biased region" description="Low complexity" evidence="1">
    <location>
        <begin position="226"/>
        <end position="240"/>
    </location>
</feature>
<evidence type="ECO:0000256" key="1">
    <source>
        <dbReference type="SAM" id="MobiDB-lite"/>
    </source>
</evidence>
<evidence type="ECO:0000313" key="4">
    <source>
        <dbReference type="Proteomes" id="UP000738325"/>
    </source>
</evidence>
<dbReference type="Proteomes" id="UP000738325">
    <property type="component" value="Unassembled WGS sequence"/>
</dbReference>
<organism evidence="3 4">
    <name type="scientific">Dissophora globulifera</name>
    <dbReference type="NCBI Taxonomy" id="979702"/>
    <lineage>
        <taxon>Eukaryota</taxon>
        <taxon>Fungi</taxon>
        <taxon>Fungi incertae sedis</taxon>
        <taxon>Mucoromycota</taxon>
        <taxon>Mortierellomycotina</taxon>
        <taxon>Mortierellomycetes</taxon>
        <taxon>Mortierellales</taxon>
        <taxon>Mortierellaceae</taxon>
        <taxon>Dissophora</taxon>
    </lineage>
</organism>
<evidence type="ECO:0000313" key="3">
    <source>
        <dbReference type="EMBL" id="KAG0314823.1"/>
    </source>
</evidence>
<feature type="compositionally biased region" description="Low complexity" evidence="1">
    <location>
        <begin position="201"/>
        <end position="212"/>
    </location>
</feature>
<name>A0A9P6RAM1_9FUNG</name>
<feature type="chain" id="PRO_5040201956" description="Secreted protein" evidence="2">
    <location>
        <begin position="19"/>
        <end position="267"/>
    </location>
</feature>
<evidence type="ECO:0008006" key="5">
    <source>
        <dbReference type="Google" id="ProtNLM"/>
    </source>
</evidence>
<dbReference type="EMBL" id="JAAAIP010000581">
    <property type="protein sequence ID" value="KAG0314823.1"/>
    <property type="molecule type" value="Genomic_DNA"/>
</dbReference>
<proteinExistence type="predicted"/>
<comment type="caution">
    <text evidence="3">The sequence shown here is derived from an EMBL/GenBank/DDBJ whole genome shotgun (WGS) entry which is preliminary data.</text>
</comment>
<feature type="signal peptide" evidence="2">
    <location>
        <begin position="1"/>
        <end position="18"/>
    </location>
</feature>
<feature type="region of interest" description="Disordered" evidence="1">
    <location>
        <begin position="201"/>
        <end position="240"/>
    </location>
</feature>
<evidence type="ECO:0000256" key="2">
    <source>
        <dbReference type="SAM" id="SignalP"/>
    </source>
</evidence>
<reference evidence="3" key="1">
    <citation type="journal article" date="2020" name="Fungal Divers.">
        <title>Resolving the Mortierellaceae phylogeny through synthesis of multi-gene phylogenetics and phylogenomics.</title>
        <authorList>
            <person name="Vandepol N."/>
            <person name="Liber J."/>
            <person name="Desiro A."/>
            <person name="Na H."/>
            <person name="Kennedy M."/>
            <person name="Barry K."/>
            <person name="Grigoriev I.V."/>
            <person name="Miller A.N."/>
            <person name="O'Donnell K."/>
            <person name="Stajich J.E."/>
            <person name="Bonito G."/>
        </authorList>
    </citation>
    <scope>NUCLEOTIDE SEQUENCE</scope>
    <source>
        <strain evidence="3">REB-010B</strain>
    </source>
</reference>